<accession>A0AAW1U1A0</accession>
<dbReference type="EMBL" id="JARQZJ010000032">
    <property type="protein sequence ID" value="KAK9874665.1"/>
    <property type="molecule type" value="Genomic_DNA"/>
</dbReference>
<comment type="caution">
    <text evidence="2">The sequence shown here is derived from an EMBL/GenBank/DDBJ whole genome shotgun (WGS) entry which is preliminary data.</text>
</comment>
<feature type="region of interest" description="Disordered" evidence="1">
    <location>
        <begin position="227"/>
        <end position="252"/>
    </location>
</feature>
<evidence type="ECO:0000313" key="3">
    <source>
        <dbReference type="Proteomes" id="UP001431783"/>
    </source>
</evidence>
<gene>
    <name evidence="2" type="ORF">WA026_005487</name>
</gene>
<evidence type="ECO:0000313" key="2">
    <source>
        <dbReference type="EMBL" id="KAK9874665.1"/>
    </source>
</evidence>
<feature type="compositionally biased region" description="Low complexity" evidence="1">
    <location>
        <begin position="164"/>
        <end position="174"/>
    </location>
</feature>
<feature type="compositionally biased region" description="Polar residues" evidence="1">
    <location>
        <begin position="124"/>
        <end position="133"/>
    </location>
</feature>
<name>A0AAW1U1A0_9CUCU</name>
<feature type="compositionally biased region" description="Basic and acidic residues" evidence="1">
    <location>
        <begin position="134"/>
        <end position="144"/>
    </location>
</feature>
<reference evidence="2 3" key="1">
    <citation type="submission" date="2023-03" db="EMBL/GenBank/DDBJ databases">
        <title>Genome insight into feeding habits of ladybird beetles.</title>
        <authorList>
            <person name="Li H.-S."/>
            <person name="Huang Y.-H."/>
            <person name="Pang H."/>
        </authorList>
    </citation>
    <scope>NUCLEOTIDE SEQUENCE [LARGE SCALE GENOMIC DNA]</scope>
    <source>
        <strain evidence="2">SYSU_2023b</strain>
        <tissue evidence="2">Whole body</tissue>
    </source>
</reference>
<evidence type="ECO:0000256" key="1">
    <source>
        <dbReference type="SAM" id="MobiDB-lite"/>
    </source>
</evidence>
<dbReference type="AlphaFoldDB" id="A0AAW1U1A0"/>
<feature type="compositionally biased region" description="Basic and acidic residues" evidence="1">
    <location>
        <begin position="271"/>
        <end position="287"/>
    </location>
</feature>
<sequence>NSFRPVSPFTETSIGNIIPQQEIFCYPVTVHPRRQVFADYKKTAPPAISTNRPPSPPKRRSSRNNTTLRLITTMKVAKEKLPICKRHEICFTSTSNGEKSNVKYLRDKISCKLSPLKTKKTVKLDTQQMASTSEAHKGSGDHASSKNTHKMKIEPCSSKESRFSKISSNRVPSKGSKKVSPKPVVKESSGKIERETKIVPSSPTLSIRNPLISAKDLSVKITEDGKRTCPRARTPSPLYNPKNRTRCRTASPIKATTIESSWESLKSPTLVRKERAMRSISNSRKDTPSAPSLSKKI</sequence>
<dbReference type="Proteomes" id="UP001431783">
    <property type="component" value="Unassembled WGS sequence"/>
</dbReference>
<organism evidence="2 3">
    <name type="scientific">Henosepilachna vigintioctopunctata</name>
    <dbReference type="NCBI Taxonomy" id="420089"/>
    <lineage>
        <taxon>Eukaryota</taxon>
        <taxon>Metazoa</taxon>
        <taxon>Ecdysozoa</taxon>
        <taxon>Arthropoda</taxon>
        <taxon>Hexapoda</taxon>
        <taxon>Insecta</taxon>
        <taxon>Pterygota</taxon>
        <taxon>Neoptera</taxon>
        <taxon>Endopterygota</taxon>
        <taxon>Coleoptera</taxon>
        <taxon>Polyphaga</taxon>
        <taxon>Cucujiformia</taxon>
        <taxon>Coccinelloidea</taxon>
        <taxon>Coccinellidae</taxon>
        <taxon>Epilachninae</taxon>
        <taxon>Epilachnini</taxon>
        <taxon>Henosepilachna</taxon>
    </lineage>
</organism>
<protein>
    <submittedName>
        <fullName evidence="2">Uncharacterized protein</fullName>
    </submittedName>
</protein>
<proteinExistence type="predicted"/>
<feature type="region of interest" description="Disordered" evidence="1">
    <location>
        <begin position="122"/>
        <end position="191"/>
    </location>
</feature>
<feature type="non-terminal residue" evidence="2">
    <location>
        <position position="1"/>
    </location>
</feature>
<keyword evidence="3" id="KW-1185">Reference proteome</keyword>
<feature type="region of interest" description="Disordered" evidence="1">
    <location>
        <begin position="42"/>
        <end position="66"/>
    </location>
</feature>
<feature type="region of interest" description="Disordered" evidence="1">
    <location>
        <begin position="264"/>
        <end position="297"/>
    </location>
</feature>
<feature type="compositionally biased region" description="Basic and acidic residues" evidence="1">
    <location>
        <begin position="151"/>
        <end position="163"/>
    </location>
</feature>